<keyword evidence="4" id="KW-1185">Reference proteome</keyword>
<organism evidence="3 4">
    <name type="scientific">Nostoc favosum CHAB5714</name>
    <dbReference type="NCBI Taxonomy" id="2780399"/>
    <lineage>
        <taxon>Bacteria</taxon>
        <taxon>Bacillati</taxon>
        <taxon>Cyanobacteriota</taxon>
        <taxon>Cyanophyceae</taxon>
        <taxon>Nostocales</taxon>
        <taxon>Nostocaceae</taxon>
        <taxon>Nostoc</taxon>
        <taxon>Nostoc favosum</taxon>
    </lineage>
</organism>
<dbReference type="Proteomes" id="UP001199525">
    <property type="component" value="Unassembled WGS sequence"/>
</dbReference>
<evidence type="ECO:0000256" key="1">
    <source>
        <dbReference type="ARBA" id="ARBA00006226"/>
    </source>
</evidence>
<dbReference type="InterPro" id="IPR035093">
    <property type="entry name" value="RelE/ParE_toxin_dom_sf"/>
</dbReference>
<dbReference type="RefSeq" id="WP_309143371.1">
    <property type="nucleotide sequence ID" value="NZ_JAIVFQ010000011.1"/>
</dbReference>
<dbReference type="Pfam" id="PF05016">
    <property type="entry name" value="ParE_toxin"/>
    <property type="match status" value="1"/>
</dbReference>
<comment type="similarity">
    <text evidence="1">Belongs to the RelE toxin family.</text>
</comment>
<gene>
    <name evidence="3" type="ORF">LC586_10705</name>
</gene>
<dbReference type="Gene3D" id="3.30.2310.20">
    <property type="entry name" value="RelE-like"/>
    <property type="match status" value="1"/>
</dbReference>
<dbReference type="EMBL" id="JAIVFQ010000011">
    <property type="protein sequence ID" value="MCC5599684.1"/>
    <property type="molecule type" value="Genomic_DNA"/>
</dbReference>
<comment type="caution">
    <text evidence="3">The sequence shown here is derived from an EMBL/GenBank/DDBJ whole genome shotgun (WGS) entry which is preliminary data.</text>
</comment>
<sequence length="75" mass="8726">MTNLEALASTIQERILRKVHWLSKNFDDVTPQALSADLSGLFKLRIGDYRIIYSFNTEAHLLTIHKVGHRRDIYN</sequence>
<protein>
    <submittedName>
        <fullName evidence="3">Type II toxin-antitoxin system RelE/ParE family toxin</fullName>
    </submittedName>
</protein>
<evidence type="ECO:0000256" key="2">
    <source>
        <dbReference type="ARBA" id="ARBA00022649"/>
    </source>
</evidence>
<dbReference type="PANTHER" id="PTHR35601">
    <property type="entry name" value="TOXIN RELE"/>
    <property type="match status" value="1"/>
</dbReference>
<reference evidence="3 4" key="1">
    <citation type="journal article" date="2021" name="Microorganisms">
        <title>Genome Evolution of Filamentous Cyanobacterium Nostoc Species: From Facultative Symbiosis to Free Living.</title>
        <authorList>
            <person name="Huo D."/>
            <person name="Li H."/>
            <person name="Cai F."/>
            <person name="Guo X."/>
            <person name="Qiao Z."/>
            <person name="Wang W."/>
            <person name="Yu G."/>
            <person name="Li R."/>
        </authorList>
    </citation>
    <scope>NUCLEOTIDE SEQUENCE [LARGE SCALE GENOMIC DNA]</scope>
    <source>
        <strain evidence="3 4">CHAB 5714</strain>
    </source>
</reference>
<proteinExistence type="inferred from homology"/>
<dbReference type="PANTHER" id="PTHR35601:SF1">
    <property type="entry name" value="TOXIN RELE"/>
    <property type="match status" value="1"/>
</dbReference>
<keyword evidence="2" id="KW-1277">Toxin-antitoxin system</keyword>
<dbReference type="InterPro" id="IPR007712">
    <property type="entry name" value="RelE/ParE_toxin"/>
</dbReference>
<evidence type="ECO:0000313" key="3">
    <source>
        <dbReference type="EMBL" id="MCC5599684.1"/>
    </source>
</evidence>
<accession>A0ABS8I7L3</accession>
<dbReference type="SUPFAM" id="SSF143011">
    <property type="entry name" value="RelE-like"/>
    <property type="match status" value="1"/>
</dbReference>
<evidence type="ECO:0000313" key="4">
    <source>
        <dbReference type="Proteomes" id="UP001199525"/>
    </source>
</evidence>
<name>A0ABS8I7L3_9NOSO</name>